<dbReference type="SMART" id="SM00530">
    <property type="entry name" value="HTH_XRE"/>
    <property type="match status" value="1"/>
</dbReference>
<feature type="domain" description="HTH cro/C1-type" evidence="1">
    <location>
        <begin position="3"/>
        <end position="57"/>
    </location>
</feature>
<dbReference type="HOGENOM" id="CLU_066192_62_4_0"/>
<sequence>MRIKELREARGLTRYRVARDSGLDWGRLRDAEEGKAGLRLDSVVKLADVLGVSLDELCGREWPKSA</sequence>
<reference evidence="2 3" key="1">
    <citation type="journal article" date="2010" name="Stand. Genomic Sci.">
        <title>Non-contiguous finished genome sequence of Aminomonas paucivorans type strain (GLU-3).</title>
        <authorList>
            <person name="Pitluck S."/>
            <person name="Yasawong M."/>
            <person name="Held B."/>
            <person name="Lapidus A."/>
            <person name="Nolan M."/>
            <person name="Copeland A."/>
            <person name="Lucas S."/>
            <person name="Del Rio T.G."/>
            <person name="Tice H."/>
            <person name="Cheng J.F."/>
            <person name="Chertkov O."/>
            <person name="Goodwin L."/>
            <person name="Tapia R."/>
            <person name="Han C."/>
            <person name="Liolios K."/>
            <person name="Ivanova N."/>
            <person name="Mavromatis K."/>
            <person name="Ovchinnikova G."/>
            <person name="Pati A."/>
            <person name="Chen A."/>
            <person name="Palaniappan K."/>
            <person name="Land M."/>
            <person name="Hauser L."/>
            <person name="Chang Y.J."/>
            <person name="Jeffries C.D."/>
            <person name="Pukall R."/>
            <person name="Spring S."/>
            <person name="Rohde M."/>
            <person name="Sikorski J."/>
            <person name="Goker M."/>
            <person name="Woyke T."/>
            <person name="Bristow J."/>
            <person name="Eisen J.A."/>
            <person name="Markowitz V."/>
            <person name="Hugenholtz P."/>
            <person name="Kyrpides N.C."/>
            <person name="Klenk H.P."/>
        </authorList>
    </citation>
    <scope>NUCLEOTIDE SEQUENCE [LARGE SCALE GENOMIC DNA]</scope>
    <source>
        <strain evidence="2 3">DSM 12260</strain>
    </source>
</reference>
<dbReference type="InterPro" id="IPR001387">
    <property type="entry name" value="Cro/C1-type_HTH"/>
</dbReference>
<keyword evidence="3" id="KW-1185">Reference proteome</keyword>
<dbReference type="AlphaFoldDB" id="E3CUW3"/>
<protein>
    <submittedName>
        <fullName evidence="2">Helix-turn-helix domain protein</fullName>
    </submittedName>
</protein>
<dbReference type="EMBL" id="CM001022">
    <property type="protein sequence ID" value="EFQ24089.1"/>
    <property type="molecule type" value="Genomic_DNA"/>
</dbReference>
<proteinExistence type="predicted"/>
<dbReference type="STRING" id="584708.Apau_1670"/>
<dbReference type="Gene3D" id="1.10.260.40">
    <property type="entry name" value="lambda repressor-like DNA-binding domains"/>
    <property type="match status" value="1"/>
</dbReference>
<evidence type="ECO:0000313" key="3">
    <source>
        <dbReference type="Proteomes" id="UP000005096"/>
    </source>
</evidence>
<dbReference type="Pfam" id="PF01381">
    <property type="entry name" value="HTH_3"/>
    <property type="match status" value="1"/>
</dbReference>
<dbReference type="SUPFAM" id="SSF47413">
    <property type="entry name" value="lambda repressor-like DNA-binding domains"/>
    <property type="match status" value="1"/>
</dbReference>
<dbReference type="PROSITE" id="PS50943">
    <property type="entry name" value="HTH_CROC1"/>
    <property type="match status" value="1"/>
</dbReference>
<dbReference type="Proteomes" id="UP000005096">
    <property type="component" value="Chromosome"/>
</dbReference>
<dbReference type="PaxDb" id="584708-Apau_1670"/>
<name>E3CUW3_9BACT</name>
<accession>E3CUW3</accession>
<dbReference type="CDD" id="cd00093">
    <property type="entry name" value="HTH_XRE"/>
    <property type="match status" value="1"/>
</dbReference>
<gene>
    <name evidence="2" type="ORF">Apau_1670</name>
</gene>
<dbReference type="GO" id="GO:0003677">
    <property type="term" value="F:DNA binding"/>
    <property type="evidence" value="ECO:0007669"/>
    <property type="project" value="InterPro"/>
</dbReference>
<dbReference type="InterPro" id="IPR010982">
    <property type="entry name" value="Lambda_DNA-bd_dom_sf"/>
</dbReference>
<evidence type="ECO:0000259" key="1">
    <source>
        <dbReference type="PROSITE" id="PS50943"/>
    </source>
</evidence>
<evidence type="ECO:0000313" key="2">
    <source>
        <dbReference type="EMBL" id="EFQ24089.1"/>
    </source>
</evidence>
<organism evidence="2 3">
    <name type="scientific">Aminomonas paucivorans DSM 12260</name>
    <dbReference type="NCBI Taxonomy" id="584708"/>
    <lineage>
        <taxon>Bacteria</taxon>
        <taxon>Thermotogati</taxon>
        <taxon>Synergistota</taxon>
        <taxon>Synergistia</taxon>
        <taxon>Synergistales</taxon>
        <taxon>Synergistaceae</taxon>
        <taxon>Aminomonas</taxon>
    </lineage>
</organism>